<organism evidence="2 3">
    <name type="scientific">Pseudomonas pohangensis</name>
    <dbReference type="NCBI Taxonomy" id="364197"/>
    <lineage>
        <taxon>Bacteria</taxon>
        <taxon>Pseudomonadati</taxon>
        <taxon>Pseudomonadota</taxon>
        <taxon>Gammaproteobacteria</taxon>
        <taxon>Pseudomonadales</taxon>
        <taxon>Pseudomonadaceae</taxon>
        <taxon>Pseudomonas</taxon>
    </lineage>
</organism>
<feature type="chain" id="PRO_5009273943" description="Cysteine rich repeat-containing protein" evidence="1">
    <location>
        <begin position="22"/>
        <end position="88"/>
    </location>
</feature>
<dbReference type="OrthoDB" id="8910871at2"/>
<evidence type="ECO:0000313" key="3">
    <source>
        <dbReference type="Proteomes" id="UP000243232"/>
    </source>
</evidence>
<evidence type="ECO:0008006" key="4">
    <source>
        <dbReference type="Google" id="ProtNLM"/>
    </source>
</evidence>
<keyword evidence="1" id="KW-0732">Signal</keyword>
<dbReference type="AlphaFoldDB" id="A0A1H2FHA7"/>
<name>A0A1H2FHA7_9PSED</name>
<reference evidence="3" key="1">
    <citation type="submission" date="2016-10" db="EMBL/GenBank/DDBJ databases">
        <authorList>
            <person name="Varghese N."/>
            <person name="Submissions S."/>
        </authorList>
    </citation>
    <scope>NUCLEOTIDE SEQUENCE [LARGE SCALE GENOMIC DNA]</scope>
    <source>
        <strain evidence="3">DSM 17875</strain>
    </source>
</reference>
<keyword evidence="3" id="KW-1185">Reference proteome</keyword>
<gene>
    <name evidence="2" type="ORF">SAMN05216296_1562</name>
</gene>
<evidence type="ECO:0000313" key="2">
    <source>
        <dbReference type="EMBL" id="SDU06338.1"/>
    </source>
</evidence>
<evidence type="ECO:0000256" key="1">
    <source>
        <dbReference type="SAM" id="SignalP"/>
    </source>
</evidence>
<protein>
    <recommendedName>
        <fullName evidence="4">Cysteine rich repeat-containing protein</fullName>
    </recommendedName>
</protein>
<dbReference type="Proteomes" id="UP000243232">
    <property type="component" value="Chromosome I"/>
</dbReference>
<sequence>MKNLLGLLGLVVALLPAAALADASHCYAIKNADMKNNCLATVNHDKSRCYAINDRDLKNSCLAQVGNDRSRCYSIQDRDQKQQCLAEF</sequence>
<proteinExistence type="predicted"/>
<accession>A0A1H2FHA7</accession>
<dbReference type="EMBL" id="LT629785">
    <property type="protein sequence ID" value="SDU06338.1"/>
    <property type="molecule type" value="Genomic_DNA"/>
</dbReference>
<dbReference type="RefSeq" id="WP_090193946.1">
    <property type="nucleotide sequence ID" value="NZ_LT629785.1"/>
</dbReference>
<feature type="signal peptide" evidence="1">
    <location>
        <begin position="1"/>
        <end position="21"/>
    </location>
</feature>